<sequence>MSKMMHDQHSASVPASRDRRNFLIAGAGLALAATPGTTQYPHLIEHSGAPQVR</sequence>
<dbReference type="EMBL" id="FKDK01000002">
    <property type="protein sequence ID" value="SAA08029.1"/>
    <property type="molecule type" value="Genomic_DNA"/>
</dbReference>
<evidence type="ECO:0000313" key="2">
    <source>
        <dbReference type="EMBL" id="SAB95926.1"/>
    </source>
</evidence>
<dbReference type="Proteomes" id="UP000077063">
    <property type="component" value="Unassembled WGS sequence"/>
</dbReference>
<reference evidence="3 4" key="1">
    <citation type="submission" date="2016-03" db="EMBL/GenBank/DDBJ databases">
        <authorList>
            <consortium name="Pathogen Informatics"/>
        </authorList>
    </citation>
    <scope>NUCLEOTIDE SEQUENCE [LARGE SCALE GENOMIC DNA]</scope>
    <source>
        <strain evidence="3">e2161</strain>
        <strain evidence="1">E2161</strain>
        <strain evidence="4">e264</strain>
        <strain evidence="2">E264</strain>
    </source>
</reference>
<accession>A0ABD7KG85</accession>
<keyword evidence="3" id="KW-1185">Reference proteome</keyword>
<dbReference type="AlphaFoldDB" id="A0ABD7KG85"/>
<name>A0ABD7KG85_9ENTR</name>
<dbReference type="Proteomes" id="UP000077278">
    <property type="component" value="Unassembled WGS sequence"/>
</dbReference>
<evidence type="ECO:0000313" key="1">
    <source>
        <dbReference type="EMBL" id="SAA08029.1"/>
    </source>
</evidence>
<dbReference type="EMBL" id="FKDD01000005">
    <property type="protein sequence ID" value="SAB95926.1"/>
    <property type="molecule type" value="Genomic_DNA"/>
</dbReference>
<evidence type="ECO:0000313" key="4">
    <source>
        <dbReference type="Proteomes" id="UP000077278"/>
    </source>
</evidence>
<comment type="caution">
    <text evidence="2">The sequence shown here is derived from an EMBL/GenBank/DDBJ whole genome shotgun (WGS) entry which is preliminary data.</text>
</comment>
<protein>
    <submittedName>
        <fullName evidence="2">Dehydrogenase</fullName>
    </submittedName>
</protein>
<organism evidence="2 4">
    <name type="scientific">Enterobacter roggenkampii</name>
    <dbReference type="NCBI Taxonomy" id="1812935"/>
    <lineage>
        <taxon>Bacteria</taxon>
        <taxon>Pseudomonadati</taxon>
        <taxon>Pseudomonadota</taxon>
        <taxon>Gammaproteobacteria</taxon>
        <taxon>Enterobacterales</taxon>
        <taxon>Enterobacteriaceae</taxon>
        <taxon>Enterobacter</taxon>
        <taxon>Enterobacter cloacae complex</taxon>
    </lineage>
</organism>
<evidence type="ECO:0000313" key="3">
    <source>
        <dbReference type="Proteomes" id="UP000077063"/>
    </source>
</evidence>
<proteinExistence type="predicted"/>
<gene>
    <name evidence="2" type="ORF">SAMEA2273136_01556</name>
    <name evidence="1" type="ORF">SAMEA2273443_00618</name>
</gene>